<dbReference type="PANTHER" id="PTHR35896:SF3">
    <property type="entry name" value="MAJOR FACILITATOR SUPERFAMILY TRANSPORTER"/>
    <property type="match status" value="1"/>
</dbReference>
<dbReference type="OrthoDB" id="3501153at2759"/>
<comment type="caution">
    <text evidence="1">The sequence shown here is derived from an EMBL/GenBank/DDBJ whole genome shotgun (WGS) entry which is preliminary data.</text>
</comment>
<keyword evidence="2" id="KW-1185">Reference proteome</keyword>
<protein>
    <submittedName>
        <fullName evidence="1">Uncharacterized protein</fullName>
    </submittedName>
</protein>
<proteinExistence type="predicted"/>
<name>A0A167B4S2_COLIC</name>
<dbReference type="AlphaFoldDB" id="A0A167B4S2"/>
<evidence type="ECO:0000313" key="1">
    <source>
        <dbReference type="EMBL" id="KZL80889.1"/>
    </source>
</evidence>
<dbReference type="EMBL" id="LFIW01001804">
    <property type="protein sequence ID" value="KZL80889.1"/>
    <property type="molecule type" value="Genomic_DNA"/>
</dbReference>
<reference evidence="1 2" key="1">
    <citation type="submission" date="2015-06" db="EMBL/GenBank/DDBJ databases">
        <title>Survival trade-offs in plant roots during colonization by closely related pathogenic and mutualistic fungi.</title>
        <authorList>
            <person name="Hacquard S."/>
            <person name="Kracher B."/>
            <person name="Hiruma K."/>
            <person name="Weinman A."/>
            <person name="Muench P."/>
            <person name="Garrido Oter R."/>
            <person name="Ver Loren van Themaat E."/>
            <person name="Dallerey J.-F."/>
            <person name="Damm U."/>
            <person name="Henrissat B."/>
            <person name="Lespinet O."/>
            <person name="Thon M."/>
            <person name="Kemen E."/>
            <person name="McHardy A.C."/>
            <person name="Schulze-Lefert P."/>
            <person name="O'Connell R.J."/>
        </authorList>
    </citation>
    <scope>NUCLEOTIDE SEQUENCE [LARGE SCALE GENOMIC DNA]</scope>
    <source>
        <strain evidence="1 2">MAFF 238704</strain>
    </source>
</reference>
<dbReference type="PANTHER" id="PTHR35896">
    <property type="entry name" value="IG-LIKE DOMAIN-CONTAINING PROTEIN"/>
    <property type="match status" value="1"/>
</dbReference>
<evidence type="ECO:0000313" key="2">
    <source>
        <dbReference type="Proteomes" id="UP000076584"/>
    </source>
</evidence>
<dbReference type="Proteomes" id="UP000076584">
    <property type="component" value="Unassembled WGS sequence"/>
</dbReference>
<accession>A0A167B4S2</accession>
<gene>
    <name evidence="1" type="ORF">CI238_12404</name>
</gene>
<sequence length="270" mass="31453">MVFSQRPVYEKIDSVSECGEAYSNSDDHGTTHQPELWWNRSRRLLVKSILIIALILVSSLPGLISLRLLALSRGGPSLLERVPIPITQCGSSPDEARKLGCRFEVHNFAWVPPQCYDDELADDWDSHADWVWSRSGNDSTDTDEHFMAECRAGNVHNAWLPWYQHMAHCDIIMKKYMRSVMFFRPMDNWTSSWSHYEHCSRMMTRFDMDPMFYNSRIGIKFPTCDYSWYDNRPTPGSVKVQPAWHATADYVKAPYCNDDKKIVYEGIHYH</sequence>
<organism evidence="1 2">
    <name type="scientific">Colletotrichum incanum</name>
    <name type="common">Soybean anthracnose fungus</name>
    <dbReference type="NCBI Taxonomy" id="1573173"/>
    <lineage>
        <taxon>Eukaryota</taxon>
        <taxon>Fungi</taxon>
        <taxon>Dikarya</taxon>
        <taxon>Ascomycota</taxon>
        <taxon>Pezizomycotina</taxon>
        <taxon>Sordariomycetes</taxon>
        <taxon>Hypocreomycetidae</taxon>
        <taxon>Glomerellales</taxon>
        <taxon>Glomerellaceae</taxon>
        <taxon>Colletotrichum</taxon>
        <taxon>Colletotrichum spaethianum species complex</taxon>
    </lineage>
</organism>
<dbReference type="InterPro" id="IPR053008">
    <property type="entry name" value="Phomopsin_biosynth_assoc"/>
</dbReference>
<dbReference type="STRING" id="1573173.A0A167B4S2"/>